<dbReference type="PANTHER" id="PTHR24346:SF110">
    <property type="entry name" value="NON-SPECIFIC SERINE_THREONINE PROTEIN KINASE"/>
    <property type="match status" value="1"/>
</dbReference>
<name>A0ABQ8ESZ2_9FUNG</name>
<dbReference type="PROSITE" id="PS00108">
    <property type="entry name" value="PROTEIN_KINASE_ST"/>
    <property type="match status" value="1"/>
</dbReference>
<dbReference type="InterPro" id="IPR008271">
    <property type="entry name" value="Ser/Thr_kinase_AS"/>
</dbReference>
<dbReference type="InterPro" id="IPR000719">
    <property type="entry name" value="Prot_kinase_dom"/>
</dbReference>
<feature type="domain" description="Protein kinase" evidence="5">
    <location>
        <begin position="67"/>
        <end position="326"/>
    </location>
</feature>
<comment type="caution">
    <text evidence="6">The sequence shown here is derived from an EMBL/GenBank/DDBJ whole genome shotgun (WGS) entry which is preliminary data.</text>
</comment>
<evidence type="ECO:0000256" key="1">
    <source>
        <dbReference type="ARBA" id="ARBA00022741"/>
    </source>
</evidence>
<dbReference type="Pfam" id="PF00069">
    <property type="entry name" value="Pkinase"/>
    <property type="match status" value="1"/>
</dbReference>
<feature type="compositionally biased region" description="Polar residues" evidence="4">
    <location>
        <begin position="423"/>
        <end position="432"/>
    </location>
</feature>
<dbReference type="Gene3D" id="1.10.510.10">
    <property type="entry name" value="Transferase(Phosphotransferase) domain 1"/>
    <property type="match status" value="1"/>
</dbReference>
<feature type="region of interest" description="Disordered" evidence="4">
    <location>
        <begin position="695"/>
        <end position="728"/>
    </location>
</feature>
<evidence type="ECO:0000313" key="6">
    <source>
        <dbReference type="EMBL" id="KAH6586107.1"/>
    </source>
</evidence>
<dbReference type="CDD" id="cd14081">
    <property type="entry name" value="STKc_BRSK1_2"/>
    <property type="match status" value="1"/>
</dbReference>
<feature type="binding site" evidence="3">
    <location>
        <position position="96"/>
    </location>
    <ligand>
        <name>ATP</name>
        <dbReference type="ChEBI" id="CHEBI:30616"/>
    </ligand>
</feature>
<dbReference type="SUPFAM" id="SSF56112">
    <property type="entry name" value="Protein kinase-like (PK-like)"/>
    <property type="match status" value="1"/>
</dbReference>
<feature type="compositionally biased region" description="Polar residues" evidence="4">
    <location>
        <begin position="19"/>
        <end position="50"/>
    </location>
</feature>
<evidence type="ECO:0000256" key="3">
    <source>
        <dbReference type="PROSITE-ProRule" id="PRU10141"/>
    </source>
</evidence>
<feature type="region of interest" description="Disordered" evidence="4">
    <location>
        <begin position="1"/>
        <end position="58"/>
    </location>
</feature>
<evidence type="ECO:0000259" key="5">
    <source>
        <dbReference type="PROSITE" id="PS50011"/>
    </source>
</evidence>
<dbReference type="SMART" id="SM00220">
    <property type="entry name" value="S_TKc"/>
    <property type="match status" value="1"/>
</dbReference>
<dbReference type="PROSITE" id="PS50011">
    <property type="entry name" value="PROTEIN_KINASE_DOM"/>
    <property type="match status" value="1"/>
</dbReference>
<keyword evidence="7" id="KW-1185">Reference proteome</keyword>
<gene>
    <name evidence="6" type="ORF">BASA50_000812</name>
</gene>
<dbReference type="PROSITE" id="PS00107">
    <property type="entry name" value="PROTEIN_KINASE_ATP"/>
    <property type="match status" value="1"/>
</dbReference>
<dbReference type="InterPro" id="IPR011009">
    <property type="entry name" value="Kinase-like_dom_sf"/>
</dbReference>
<organism evidence="6 7">
    <name type="scientific">Batrachochytrium salamandrivorans</name>
    <dbReference type="NCBI Taxonomy" id="1357716"/>
    <lineage>
        <taxon>Eukaryota</taxon>
        <taxon>Fungi</taxon>
        <taxon>Fungi incertae sedis</taxon>
        <taxon>Chytridiomycota</taxon>
        <taxon>Chytridiomycota incertae sedis</taxon>
        <taxon>Chytridiomycetes</taxon>
        <taxon>Rhizophydiales</taxon>
        <taxon>Rhizophydiales incertae sedis</taxon>
        <taxon>Batrachochytrium</taxon>
    </lineage>
</organism>
<sequence>MGTVDSQAESVVLEKENNRASSTVLEPFSSQSDQHSCPTSPHSKVASTAASPLLPRNVPSSQRIGPYVLGKTLGVGSTGRVKLGIHIETNHRVAIKIISKESLDPNIKEIKKGDMNRKLEREITIMKLIKHPNVLQLFDVYETAKELFLVLEHVEGGELFDYLVKKGRLSNSEAVGFFQQIIMGVEYCHRHLICHRDLKPENLLLDKDRNVKVADFGMASMQVPSKMLETSCGSPHYASPEIIKGMRYDGASSDIWSCGVILYALVTGNLPFDDENIRRLLNKVKTGMYFIPEHVDADARDLIKRMLVISPEKRITMKEVMQHRWFLSRPVKNDKYYPSPMEAISLSSPLGQQIETDIIESLSLLGWTDKDSLCASLRSETVTPEKVYYNLLRARKWEMFEHYDAGKLALYDVEGGPRRRTDSYSSALSNDQKSIDDDSDRKEEKRVNFKSAETTIEGAPSNSVKFAAATCSPSTYCASNGSPRVVSESGCRASRVLTANVRITSPLAVSTLPISDAETKDVPQDMNSSNDVPTTPDLKLAEPQILAPPGRRRAHSTAVSASSNNRKLLTISIPDSQDMNSACTTKTSGNGPISPSVIEGPRSAAMVNAFTAIGLGTPKFHRKMFDAPQTPVISQTPKQSWFTNLFNFKPESFTLLSNKSMDATSTEVITILTSLDVKFQLRRDGLIKCKYDPATSQGVPTSLLQPIAPEKESETGVSTQNLSANMAL</sequence>
<keyword evidence="1 3" id="KW-0547">Nucleotide-binding</keyword>
<proteinExistence type="predicted"/>
<keyword evidence="2 3" id="KW-0067">ATP-binding</keyword>
<feature type="compositionally biased region" description="Polar residues" evidence="4">
    <location>
        <begin position="695"/>
        <end position="704"/>
    </location>
</feature>
<feature type="compositionally biased region" description="Basic and acidic residues" evidence="4">
    <location>
        <begin position="433"/>
        <end position="444"/>
    </location>
</feature>
<evidence type="ECO:0000256" key="4">
    <source>
        <dbReference type="SAM" id="MobiDB-lite"/>
    </source>
</evidence>
<dbReference type="Proteomes" id="UP001648503">
    <property type="component" value="Unassembled WGS sequence"/>
</dbReference>
<dbReference type="EMBL" id="JAFCIX010000576">
    <property type="protein sequence ID" value="KAH6586107.1"/>
    <property type="molecule type" value="Genomic_DNA"/>
</dbReference>
<feature type="region of interest" description="Disordered" evidence="4">
    <location>
        <begin position="416"/>
        <end position="444"/>
    </location>
</feature>
<evidence type="ECO:0000256" key="2">
    <source>
        <dbReference type="ARBA" id="ARBA00022840"/>
    </source>
</evidence>
<evidence type="ECO:0000313" key="7">
    <source>
        <dbReference type="Proteomes" id="UP001648503"/>
    </source>
</evidence>
<feature type="compositionally biased region" description="Polar residues" evidence="4">
    <location>
        <begin position="715"/>
        <end position="728"/>
    </location>
</feature>
<reference evidence="6 7" key="1">
    <citation type="submission" date="2021-02" db="EMBL/GenBank/DDBJ databases">
        <title>Variation within the Batrachochytrium salamandrivorans European outbreak.</title>
        <authorList>
            <person name="Kelly M."/>
            <person name="Pasmans F."/>
            <person name="Shea T.P."/>
            <person name="Munoz J.F."/>
            <person name="Carranza S."/>
            <person name="Cuomo C.A."/>
            <person name="Martel A."/>
        </authorList>
    </citation>
    <scope>NUCLEOTIDE SEQUENCE [LARGE SCALE GENOMIC DNA]</scope>
    <source>
        <strain evidence="6 7">AMFP18/2</strain>
    </source>
</reference>
<dbReference type="PANTHER" id="PTHR24346">
    <property type="entry name" value="MAP/MICROTUBULE AFFINITY-REGULATING KINASE"/>
    <property type="match status" value="1"/>
</dbReference>
<dbReference type="InterPro" id="IPR017441">
    <property type="entry name" value="Protein_kinase_ATP_BS"/>
</dbReference>
<accession>A0ABQ8ESZ2</accession>
<protein>
    <recommendedName>
        <fullName evidence="5">Protein kinase domain-containing protein</fullName>
    </recommendedName>
</protein>